<keyword evidence="1" id="KW-0479">Metal-binding</keyword>
<gene>
    <name evidence="4" type="primary">V-RMIL_1</name>
    <name evidence="4" type="ORF">g.33728</name>
</gene>
<dbReference type="PANTHER" id="PTHR47177:SF3">
    <property type="entry name" value="F18C1.6 PROTEIN"/>
    <property type="match status" value="1"/>
</dbReference>
<feature type="compositionally biased region" description="Polar residues" evidence="3">
    <location>
        <begin position="72"/>
        <end position="84"/>
    </location>
</feature>
<dbReference type="PANTHER" id="PTHR47177">
    <property type="entry name" value="F18C1.6 PROTEIN"/>
    <property type="match status" value="1"/>
</dbReference>
<accession>A0A1D1Z1W6</accession>
<keyword evidence="4" id="KW-0808">Transferase</keyword>
<sequence>AHTYCVGLGREVPEGNWYCDGCRPMDPGSSNSNVWESTVEQGTRNSDSLQDTRDEIISESITNCVPHKGPEQSATLPSPRQSPSGVGHGASGGCHSSLGDYGTSSPASGFVASTVSRRRSIHEHIRHMLSTNRMRQMPEGVARNAVTQPSSVESDFCSPGVEQPGKSPINGMNERSNQPFMAPRGYMHPCTHSEVRSLSIVEGAKARVQSMVKNHLTRLTRDNLLERRDFKDIARRATHTILAACGVEHRRSMVAMLLQPPLSCGHLADGELTGLVKDCCSLCFSSFVGNIVQRLYEFKAPIHRMPHLI</sequence>
<feature type="compositionally biased region" description="Polar residues" evidence="3">
    <location>
        <begin position="29"/>
        <end position="49"/>
    </location>
</feature>
<dbReference type="GO" id="GO:0008270">
    <property type="term" value="F:zinc ion binding"/>
    <property type="evidence" value="ECO:0007669"/>
    <property type="project" value="UniProtKB-KW"/>
</dbReference>
<evidence type="ECO:0000313" key="4">
    <source>
        <dbReference type="EMBL" id="JAT60897.1"/>
    </source>
</evidence>
<proteinExistence type="predicted"/>
<evidence type="ECO:0000256" key="2">
    <source>
        <dbReference type="ARBA" id="ARBA00022833"/>
    </source>
</evidence>
<evidence type="ECO:0000256" key="1">
    <source>
        <dbReference type="ARBA" id="ARBA00022771"/>
    </source>
</evidence>
<dbReference type="GO" id="GO:0016301">
    <property type="term" value="F:kinase activity"/>
    <property type="evidence" value="ECO:0007669"/>
    <property type="project" value="UniProtKB-KW"/>
</dbReference>
<evidence type="ECO:0000256" key="3">
    <source>
        <dbReference type="SAM" id="MobiDB-lite"/>
    </source>
</evidence>
<reference evidence="4" key="1">
    <citation type="submission" date="2015-07" db="EMBL/GenBank/DDBJ databases">
        <title>Transcriptome Assembly of Anthurium amnicola.</title>
        <authorList>
            <person name="Suzuki J."/>
        </authorList>
    </citation>
    <scope>NUCLEOTIDE SEQUENCE</scope>
</reference>
<name>A0A1D1Z1W6_9ARAE</name>
<dbReference type="InterPro" id="IPR011011">
    <property type="entry name" value="Znf_FYVE_PHD"/>
</dbReference>
<dbReference type="SUPFAM" id="SSF57903">
    <property type="entry name" value="FYVE/PHD zinc finger"/>
    <property type="match status" value="1"/>
</dbReference>
<keyword evidence="1" id="KW-0863">Zinc-finger</keyword>
<dbReference type="AlphaFoldDB" id="A0A1D1Z1W6"/>
<dbReference type="EMBL" id="GDJX01007039">
    <property type="protein sequence ID" value="JAT60897.1"/>
    <property type="molecule type" value="Transcribed_RNA"/>
</dbReference>
<feature type="region of interest" description="Disordered" evidence="3">
    <location>
        <begin position="149"/>
        <end position="172"/>
    </location>
</feature>
<organism evidence="4">
    <name type="scientific">Anthurium amnicola</name>
    <dbReference type="NCBI Taxonomy" id="1678845"/>
    <lineage>
        <taxon>Eukaryota</taxon>
        <taxon>Viridiplantae</taxon>
        <taxon>Streptophyta</taxon>
        <taxon>Embryophyta</taxon>
        <taxon>Tracheophyta</taxon>
        <taxon>Spermatophyta</taxon>
        <taxon>Magnoliopsida</taxon>
        <taxon>Liliopsida</taxon>
        <taxon>Araceae</taxon>
        <taxon>Pothoideae</taxon>
        <taxon>Potheae</taxon>
        <taxon>Anthurium</taxon>
    </lineage>
</organism>
<protein>
    <submittedName>
        <fullName evidence="4">Serine/threonine-protein kinase-transforming protein Rmil</fullName>
    </submittedName>
</protein>
<feature type="non-terminal residue" evidence="4">
    <location>
        <position position="1"/>
    </location>
</feature>
<keyword evidence="4" id="KW-0418">Kinase</keyword>
<keyword evidence="2" id="KW-0862">Zinc</keyword>
<feature type="region of interest" description="Disordered" evidence="3">
    <location>
        <begin position="29"/>
        <end position="100"/>
    </location>
</feature>